<evidence type="ECO:0000256" key="4">
    <source>
        <dbReference type="ARBA" id="ARBA00022989"/>
    </source>
</evidence>
<feature type="transmembrane region" description="Helical" evidence="6">
    <location>
        <begin position="96"/>
        <end position="120"/>
    </location>
</feature>
<dbReference type="Pfam" id="PF09822">
    <property type="entry name" value="ABC_transp_aux"/>
    <property type="match status" value="1"/>
</dbReference>
<feature type="domain" description="ABC-type uncharacterised transport system" evidence="7">
    <location>
        <begin position="436"/>
        <end position="751"/>
    </location>
</feature>
<comment type="caution">
    <text evidence="9">The sequence shown here is derived from an EMBL/GenBank/DDBJ whole genome shotgun (WGS) entry which is preliminary data.</text>
</comment>
<feature type="transmembrane region" description="Helical" evidence="6">
    <location>
        <begin position="166"/>
        <end position="183"/>
    </location>
</feature>
<organism evidence="9 10">
    <name type="scientific">Phaeocystidibacter marisrubri</name>
    <dbReference type="NCBI Taxonomy" id="1577780"/>
    <lineage>
        <taxon>Bacteria</taxon>
        <taxon>Pseudomonadati</taxon>
        <taxon>Bacteroidota</taxon>
        <taxon>Flavobacteriia</taxon>
        <taxon>Flavobacteriales</taxon>
        <taxon>Phaeocystidibacteraceae</taxon>
        <taxon>Phaeocystidibacter</taxon>
    </lineage>
</organism>
<evidence type="ECO:0000313" key="10">
    <source>
        <dbReference type="Proteomes" id="UP000484164"/>
    </source>
</evidence>
<evidence type="ECO:0000256" key="3">
    <source>
        <dbReference type="ARBA" id="ARBA00022692"/>
    </source>
</evidence>
<evidence type="ECO:0000259" key="7">
    <source>
        <dbReference type="Pfam" id="PF09822"/>
    </source>
</evidence>
<dbReference type="GO" id="GO:0005886">
    <property type="term" value="C:plasma membrane"/>
    <property type="evidence" value="ECO:0007669"/>
    <property type="project" value="UniProtKB-SubCell"/>
</dbReference>
<dbReference type="InterPro" id="IPR019196">
    <property type="entry name" value="ABC_transp_unknown"/>
</dbReference>
<dbReference type="Pfam" id="PF12679">
    <property type="entry name" value="ABC2_membrane_2"/>
    <property type="match status" value="1"/>
</dbReference>
<sequence>MISLFKKEIRSFFNSLMGYLVISVFLILNSLFLWIIPNNGFNLMDSGYASIDGLFMIAPWVFMFLIPAITMRMFADEKKAGTMEFLLTKPLTEIQVLVAKFAAALALVLFSLLPTLLYYYSIYELGDPVGNIDSGATMGSYIGLILIAGAYTAIGLFASSNTDNQIISFIVAAVISFLFYTGFDQVAELDIFGDLDLFIYNLGINEHYLSISRGVVDSRDVLYFAGLIVFFGALARLVVQSRKWDKSTRRNDLIQFGLLTAMVLLLNIAGSFEYMRLDLTAEKRYSLNEATIDLLDQVEDPLLFRVYLEGDFPADIQRLELETKQMLDEFRAHNGMIEYEFINPNESESDDDRVTFAQQLQQRGLTPFTIQEANQDGQSTQQIFPGAIVSYQNAETAINLLQTQIMQSNSTQVNNSVQNLEYNLASALRRLILKEKPTIGFMEGHGELEAKHVASIAADLSGTYSLSRFNIREFQVDSISGKISIVDQMRRINRFDLLIIAKPQTPFVDVDRFLIDQYIMNGGKVIWMVDAVKAEMDSLSYASEFLGIPTLDKLNIDDMLFTYGVRLNTVLLQDIMCAMVNDRRQLRPWPYFPIIMPRVKHPITKDLNAVKLEFAGTIDTIFSPRVKKTPLLVSSENSKAQAMPGLVGLKSLYTDANPAEFRQQYLPVAYLLEGEFESVYRHRLLPRTAELAQLKLKNTSSWTQQVVIADGDIIKNQLNVIDPNIPRGTPLKLGYDQYIPVQYGNDDFMLNVVDYLLDESGLISVRSRELKIRLLNSVEIKNSRTYWAVLNTVAPILFIILFGVLYTWNRKRKYAIKA</sequence>
<dbReference type="PANTHER" id="PTHR30294:SF29">
    <property type="entry name" value="MULTIDRUG ABC TRANSPORTER PERMEASE YBHS-RELATED"/>
    <property type="match status" value="1"/>
</dbReference>
<dbReference type="InterPro" id="IPR019860">
    <property type="entry name" value="Motility-assoc_ABC_perm_GldF"/>
</dbReference>
<feature type="transmembrane region" description="Helical" evidence="6">
    <location>
        <begin position="140"/>
        <end position="159"/>
    </location>
</feature>
<feature type="transmembrane region" description="Helical" evidence="6">
    <location>
        <begin position="12"/>
        <end position="36"/>
    </location>
</feature>
<evidence type="ECO:0000256" key="5">
    <source>
        <dbReference type="ARBA" id="ARBA00023136"/>
    </source>
</evidence>
<protein>
    <submittedName>
        <fullName evidence="9">Gliding motility-associated ABC transporter substrate-binding protein GldG</fullName>
    </submittedName>
</protein>
<dbReference type="GO" id="GO:0140359">
    <property type="term" value="F:ABC-type transporter activity"/>
    <property type="evidence" value="ECO:0007669"/>
    <property type="project" value="InterPro"/>
</dbReference>
<keyword evidence="10" id="KW-1185">Reference proteome</keyword>
<dbReference type="InterPro" id="IPR055396">
    <property type="entry name" value="DUF7088"/>
</dbReference>
<dbReference type="Proteomes" id="UP000484164">
    <property type="component" value="Unassembled WGS sequence"/>
</dbReference>
<dbReference type="OrthoDB" id="9777219at2"/>
<feature type="transmembrane region" description="Helical" evidence="6">
    <location>
        <begin position="251"/>
        <end position="272"/>
    </location>
</feature>
<proteinExistence type="predicted"/>
<keyword evidence="3 6" id="KW-0812">Transmembrane</keyword>
<dbReference type="InterPro" id="IPR019863">
    <property type="entry name" value="Motility-assoc_ABC-rel_GldG"/>
</dbReference>
<name>A0A6L3ZHD7_9FLAO</name>
<feature type="transmembrane region" description="Helical" evidence="6">
    <location>
        <begin position="56"/>
        <end position="75"/>
    </location>
</feature>
<dbReference type="PANTHER" id="PTHR30294">
    <property type="entry name" value="MEMBRANE COMPONENT OF ABC TRANSPORTER YHHJ-RELATED"/>
    <property type="match status" value="1"/>
</dbReference>
<feature type="domain" description="DUF7088" evidence="8">
    <location>
        <begin position="282"/>
        <end position="390"/>
    </location>
</feature>
<dbReference type="RefSeq" id="WP_151691570.1">
    <property type="nucleotide sequence ID" value="NZ_BMGX01000002.1"/>
</dbReference>
<evidence type="ECO:0000259" key="8">
    <source>
        <dbReference type="Pfam" id="PF23357"/>
    </source>
</evidence>
<evidence type="ECO:0000256" key="6">
    <source>
        <dbReference type="SAM" id="Phobius"/>
    </source>
</evidence>
<feature type="transmembrane region" description="Helical" evidence="6">
    <location>
        <begin position="221"/>
        <end position="239"/>
    </location>
</feature>
<evidence type="ECO:0000256" key="1">
    <source>
        <dbReference type="ARBA" id="ARBA00004651"/>
    </source>
</evidence>
<keyword evidence="2" id="KW-1003">Cell membrane</keyword>
<feature type="transmembrane region" description="Helical" evidence="6">
    <location>
        <begin position="786"/>
        <end position="808"/>
    </location>
</feature>
<reference evidence="9 10" key="1">
    <citation type="submission" date="2019-10" db="EMBL/GenBank/DDBJ databases">
        <title>Genome sequence of Phaeocystidibacter marisrubri JCM30614 (type strain).</title>
        <authorList>
            <person name="Bowman J.P."/>
        </authorList>
    </citation>
    <scope>NUCLEOTIDE SEQUENCE [LARGE SCALE GENOMIC DNA]</scope>
    <source>
        <strain evidence="9 10">JCM 30614</strain>
    </source>
</reference>
<dbReference type="Pfam" id="PF23357">
    <property type="entry name" value="DUF7088"/>
    <property type="match status" value="1"/>
</dbReference>
<gene>
    <name evidence="9" type="primary">gldG</name>
    <name evidence="9" type="ORF">F8C82_00980</name>
</gene>
<dbReference type="EMBL" id="WBVQ01000001">
    <property type="protein sequence ID" value="KAB2816998.1"/>
    <property type="molecule type" value="Genomic_DNA"/>
</dbReference>
<keyword evidence="4 6" id="KW-1133">Transmembrane helix</keyword>
<dbReference type="NCBIfam" id="TIGR03518">
    <property type="entry name" value="ABC_perm_GldF"/>
    <property type="match status" value="1"/>
</dbReference>
<keyword evidence="5 6" id="KW-0472">Membrane</keyword>
<evidence type="ECO:0000256" key="2">
    <source>
        <dbReference type="ARBA" id="ARBA00022475"/>
    </source>
</evidence>
<evidence type="ECO:0000313" key="9">
    <source>
        <dbReference type="EMBL" id="KAB2816998.1"/>
    </source>
</evidence>
<accession>A0A6L3ZHD7</accession>
<dbReference type="AlphaFoldDB" id="A0A6L3ZHD7"/>
<dbReference type="InterPro" id="IPR051449">
    <property type="entry name" value="ABC-2_transporter_component"/>
</dbReference>
<dbReference type="NCBIfam" id="TIGR03521">
    <property type="entry name" value="GldG"/>
    <property type="match status" value="1"/>
</dbReference>
<comment type="subcellular location">
    <subcellularLocation>
        <location evidence="1">Cell membrane</location>
        <topology evidence="1">Multi-pass membrane protein</topology>
    </subcellularLocation>
</comment>